<accession>A0A2Y9TW58</accession>
<sequence length="2868" mass="299247">MNKNLYRVIFNQARGQLMVVPEIAGAHTAGGTPRASSGGRHPLSQLIAGLKPLTLLTSLALGLMTISLPAQADIVADHSAPGNQQPTVISSANGTPQVNIQTPSAAGVSRNTYSQFDVDNRGAILNNSAAPVQTQLGGYVDGNPQVIRGGAKIILNEVNSRDPSQLNGYVEVAGQKAQVVIANPSGITCDGCGFINANRATLTTGTPNLVNGQLEGYNVQQGNVTIQGRGMDSSQQSYTDIIARSVRVNAGVWANELNVVTGKNKVSADTSQIEKQGGNEAGSPQFSVDVAVLGGMYANSIRMVGTENGVGVHNAGHIGTQAGSVVVTTDGRIENSGTMSSAQDLTLSTPESLTNSGTLFGKNTVQINAQGDIVNTAAGQMGTNGQLDVTTQGSLTTQGVMAADGNTTVSSRRGLNNGGTVSAGQTLRVSGASIDNSGTLQGKGRTAISTPGYINQTASGKISSTGFLSLDSGDWMTSYGSIYSADAASISVQNALFNGGTLDTGLGLTLSASHINNAGAMYGGSDVQAQSRSDLLNSGTLGSDQNITLNAAGEFSSNNTIYAKGNARITAGNTVSNNGTLAADGLLSLTTPGALNNNGTLYSKGNLTLSADQSVTSYGGIGADGELSLSTYGTLFNNQMLYGKGQTTLKTGGDVTNLGVIGSDSRLSLTTPGNLLNTGTLYSGGPMTVTANGRITNGGTVNSGSDLTLTGQNSLYNGNTIYAKGHANLNISGAVTNDGTIGADRNLMLKAGEDILNNGTLYSQGAGKYLTEGSFTNNRLLRSEDTLSVEVGGSLLNDADIYAFAGLDFSAGQRMDNHAQIYSGGALNLHAIGDISNTSVLAAFSDMTLSTTHFSNGSNALLASGVQSNGQRVNTGDITLVSAQPADLQGQILASGTFNVDANGINLADGLVSAGAMNLQGHGGEINTDRAQLYVNNVFTAQTTGHWSNLGGQLYAGDMQLKAGSLTNDAAGIISAQSTNLTLNGLLSNRGLIDGLLTRLQASQIDNYGTGRIYGTWLGLQADVINNREEGSTAATIAGRETLDMGAGTLNNYTHSLIFSGGNMSIGRLLDDNGNATGMGGTLNNHSATIEALGDLRLSVGQVNNVNDHFSTEVREISRESRFEFSVVGDTTRYPKEMVTYDYDELVRRIRIAGIPNRYFETHYEYVYDYIISESVITETDPAKILAGNNLLMTADTVNNDKSQIVAGNVLSIEANTLNNVEVTGQRYIDEIGRVWKYTRHVKRQKEDTQDIDKNPYHPATVVQDITLHPSEILNHTQPDGSGRTSIDGRQEGIAPNSGINGINIERVNIQLPGENGMKDVSVVTRPPSLNLILPNASLYKINPAVGSRYLIETDPQYTQLKRWLGSDYMTSRLQADPNNMHKRLGDGYYEQRLISDQIINLTGQRFLNGYANDEEQYMALMNSGVEFAQKYPLSLGIALTPEQMANLTSDIVWLVSRDVTLPDGSIQTVLVPQVYAMIRPQDIDGSGALLAGKQVNLQLTGDLVNQGRILAGDKLNVLAQNIQNMGGSISGNNVMLLANNDINNIGGLMQGFDSLRLQAGHDINLITTTTQGEKAGRNGSSHTAINQVAALAVNHDNGTLQLSAGHDINLTAALLSNAGQNSDTSIAAGHDLNLNTVTVAKQTEFYKDKNNYRRESTSSEVGSQMTGSGDITLSAKNDINARAAQVEAGGQLGVIAGNNLSITSGESTEDLSEHSKYSSRGSFGKKLTSESHDELHAVSGVSSNFSGDSVVMKAGNDLLVHGSQVTGIHDVSLSAGNDLTIDTAAEKRDEMHLSRTTKSGLMGTGGIGFTVGKIDEKSTNTTHGIGNLGSIVGSTEGNVTLSAGNHLAVKGSDVVAQQDISLTGKNVTVESVENQTHIQDKYERTQSGVTVALSGAVGGALNAAVTEAKQAQETHDSKIKALQEIKAALSAVQAVQAGMMDLPKDSEGFVGISISGGAQRTESTTDTNIRAAQGSTIAAGNNLSITATGNGEKGVDGDITLKGSAINAGNNMLLDANRDVNLLAAANTQKTDSENKSYGGNAGVSFGIGGGKNGLRFFADANFSQGNMHADGLYWSESQLEAGNNLTIISGRDTNLIGALAKGDSVTMDVGRDLTVRSLQDTDDYSYEQYSLNIAGSYGTGFDGSLGFTMDKMDSTWASVNEQSGIYAGKGGYDITVGKHTQLDGAVIASEATPELNSLDTGTLGWSDIKNKADYDVSHVSMSIGSGGGAPFGFPGVPGTPIVVAYGDSASSTTHAAIADGNITIRYQNNQQQDIAKLSNDTANAANPLDKIFDADEQMRNLEAIGLAGQIVSQVTTIATNIGVMNAQDQARAEADANKDAASKDPAIIAQARADLAKAGNENPTQEDLNKATYAVIYQASYDKFYEKEMEFYGTGSNVGRAIQAAGAALTVAMGGGSAGNAAAAASAPLLAQGVKKLADTNFPIDEEHPNNANLFAKVIGHAIVGLAVAEGSGNNGLSGALGAASGELIAKTIAEDLYHKKADDLTEAERQFIANMTSIATGVAAGLVADNTADAGTAAAAAYNSAVNNYLSKGEPELLADMMKSCLSGGGSQASCQQQVQKEAIQRSNANLEELGQAMASNDAAKAEALFDGRANTEEYAYLKAMGVDPDLVNTLDGTSAVAAEWIGTCMGMSWGECASAKGHEQIGSGLGWLGLGGAEKITVKPGEVGTKAGTSSTRGTTEPSYNWKAGEGEFSIKANGKVTDVDYHISKYDANSFLYDKPLPKIDYVDILSSETKMHTLYGDKPGSGGHLFPGQPGKTFFPNNWPPERVVSNVGDIVTSPSTQWFAQSGAGGIYTNAGKAARWVAWEVRDGVRVRVVYEPANGKIVTAFPDDKPIPPALKPIK</sequence>
<comment type="similarity">
    <text evidence="5">In the N-terminal section; belongs to the CdiA toxin family.</text>
</comment>
<dbReference type="Pfam" id="PF05594">
    <property type="entry name" value="Fil_haemagg"/>
    <property type="match status" value="7"/>
</dbReference>
<protein>
    <submittedName>
        <fullName evidence="8">Filamentous hemagglutinin N-terminal domain-containing protein</fullName>
    </submittedName>
</protein>
<gene>
    <name evidence="8" type="ORF">HYN51_04080</name>
</gene>
<dbReference type="InterPro" id="IPR010069">
    <property type="entry name" value="CdiA_FHA1_rpt"/>
</dbReference>
<dbReference type="Pfam" id="PF05860">
    <property type="entry name" value="TPS"/>
    <property type="match status" value="1"/>
</dbReference>
<dbReference type="RefSeq" id="WP_108899893.1">
    <property type="nucleotide sequence ID" value="NZ_CP029185.2"/>
</dbReference>
<dbReference type="SMART" id="SM00912">
    <property type="entry name" value="Haemagg_act"/>
    <property type="match status" value="1"/>
</dbReference>
<dbReference type="Proteomes" id="UP000244908">
    <property type="component" value="Chromosome"/>
</dbReference>
<dbReference type="GO" id="GO:0090729">
    <property type="term" value="F:toxin activity"/>
    <property type="evidence" value="ECO:0007669"/>
    <property type="project" value="UniProtKB-KW"/>
</dbReference>
<dbReference type="Pfam" id="PF13018">
    <property type="entry name" value="ESPR"/>
    <property type="match status" value="1"/>
</dbReference>
<evidence type="ECO:0000256" key="3">
    <source>
        <dbReference type="ARBA" id="ARBA00022913"/>
    </source>
</evidence>
<keyword evidence="4" id="KW-0843">Virulence</keyword>
<dbReference type="InterPro" id="IPR025157">
    <property type="entry name" value="Hemagglutinin_rpt"/>
</dbReference>
<dbReference type="InterPro" id="IPR029501">
    <property type="entry name" value="EndoU_bac"/>
</dbReference>
<evidence type="ECO:0000256" key="2">
    <source>
        <dbReference type="ARBA" id="ARBA00022656"/>
    </source>
</evidence>
<dbReference type="Pfam" id="PF13332">
    <property type="entry name" value="Fil_haemagg_2"/>
    <property type="match status" value="3"/>
</dbReference>
<dbReference type="EMBL" id="CP029185">
    <property type="protein sequence ID" value="AWH87811.1"/>
    <property type="molecule type" value="Genomic_DNA"/>
</dbReference>
<dbReference type="InterPro" id="IPR011050">
    <property type="entry name" value="Pectin_lyase_fold/virulence"/>
</dbReference>
<evidence type="ECO:0000256" key="1">
    <source>
        <dbReference type="ARBA" id="ARBA00004219"/>
    </source>
</evidence>
<dbReference type="SUPFAM" id="SSF51126">
    <property type="entry name" value="Pectin lyase-like"/>
    <property type="match status" value="1"/>
</dbReference>
<dbReference type="NCBIfam" id="TIGR01901">
    <property type="entry name" value="adhes_NPXG"/>
    <property type="match status" value="1"/>
</dbReference>
<dbReference type="GO" id="GO:0004519">
    <property type="term" value="F:endonuclease activity"/>
    <property type="evidence" value="ECO:0007669"/>
    <property type="project" value="InterPro"/>
</dbReference>
<dbReference type="InterPro" id="IPR024973">
    <property type="entry name" value="ESPR"/>
</dbReference>
<evidence type="ECO:0000256" key="5">
    <source>
        <dbReference type="ARBA" id="ARBA00024043"/>
    </source>
</evidence>
<proteinExistence type="inferred from homology"/>
<reference evidence="8 9" key="1">
    <citation type="journal article" date="2019" name="Int. J. Syst. Evol. Microbiol.">
        <title>Limnobaculum parvum gen. nov., sp. nov., isolated from a freshwater lake.</title>
        <authorList>
            <person name="Baek C."/>
            <person name="Shin S.K."/>
            <person name="Yi H."/>
        </authorList>
    </citation>
    <scope>NUCLEOTIDE SEQUENCE [LARGE SCALE GENOMIC DNA]</scope>
    <source>
        <strain evidence="8 9">HYN0051</strain>
    </source>
</reference>
<evidence type="ECO:0000313" key="9">
    <source>
        <dbReference type="Proteomes" id="UP000244908"/>
    </source>
</evidence>
<dbReference type="Gene3D" id="2.160.20.10">
    <property type="entry name" value="Single-stranded right-handed beta-helix, Pectin lyase-like"/>
    <property type="match status" value="1"/>
</dbReference>
<dbReference type="InterPro" id="IPR008638">
    <property type="entry name" value="FhaB/CdiA-like_TPS"/>
</dbReference>
<evidence type="ECO:0000256" key="6">
    <source>
        <dbReference type="SAM" id="MobiDB-lite"/>
    </source>
</evidence>
<evidence type="ECO:0000256" key="4">
    <source>
        <dbReference type="ARBA" id="ARBA00023026"/>
    </source>
</evidence>
<dbReference type="OrthoDB" id="2664633at2"/>
<dbReference type="InterPro" id="IPR006914">
    <property type="entry name" value="VENN_dom"/>
</dbReference>
<feature type="domain" description="Filamentous haemagglutinin FhaB/tRNA nuclease CdiA-like TPS" evidence="7">
    <location>
        <begin position="92"/>
        <end position="212"/>
    </location>
</feature>
<feature type="region of interest" description="Disordered" evidence="6">
    <location>
        <begin position="1706"/>
        <end position="1725"/>
    </location>
</feature>
<evidence type="ECO:0000259" key="7">
    <source>
        <dbReference type="SMART" id="SM00912"/>
    </source>
</evidence>
<dbReference type="NCBIfam" id="TIGR01731">
    <property type="entry name" value="fil_hemag_20aa"/>
    <property type="match status" value="14"/>
</dbReference>
<evidence type="ECO:0000313" key="8">
    <source>
        <dbReference type="EMBL" id="AWH87811.1"/>
    </source>
</evidence>
<name>A0A2Y9TW58_9GAMM</name>
<keyword evidence="2" id="KW-0800">Toxin</keyword>
<dbReference type="KEGG" id="lpv:HYN51_04080"/>
<organism evidence="8 9">
    <name type="scientific">Limnobaculum parvum</name>
    <dbReference type="NCBI Taxonomy" id="2172103"/>
    <lineage>
        <taxon>Bacteria</taxon>
        <taxon>Pseudomonadati</taxon>
        <taxon>Pseudomonadota</taxon>
        <taxon>Gammaproteobacteria</taxon>
        <taxon>Enterobacterales</taxon>
        <taxon>Budviciaceae</taxon>
        <taxon>Limnobaculum</taxon>
    </lineage>
</organism>
<dbReference type="Pfam" id="PF04829">
    <property type="entry name" value="PT-VENN"/>
    <property type="match status" value="1"/>
</dbReference>
<dbReference type="InterPro" id="IPR008619">
    <property type="entry name" value="Filamentous_hemagglutn_rpt"/>
</dbReference>
<keyword evidence="9" id="KW-1185">Reference proteome</keyword>
<dbReference type="InterPro" id="IPR012334">
    <property type="entry name" value="Pectin_lyas_fold"/>
</dbReference>
<keyword evidence="3" id="KW-1266">Target cell cytoplasm</keyword>
<comment type="subcellular location">
    <subcellularLocation>
        <location evidence="1">Target cell</location>
        <location evidence="1">Target cell cytoplasm</location>
    </subcellularLocation>
</comment>
<dbReference type="Pfam" id="PF14436">
    <property type="entry name" value="EndoU_bacteria"/>
    <property type="match status" value="1"/>
</dbReference>